<accession>L8MSU6</accession>
<evidence type="ECO:0000256" key="1">
    <source>
        <dbReference type="SAM" id="Phobius"/>
    </source>
</evidence>
<evidence type="ECO:0000313" key="3">
    <source>
        <dbReference type="Proteomes" id="UP000011201"/>
    </source>
</evidence>
<proteinExistence type="predicted"/>
<evidence type="ECO:0000313" key="2">
    <source>
        <dbReference type="EMBL" id="ELS30536.1"/>
    </source>
</evidence>
<keyword evidence="3" id="KW-1185">Reference proteome</keyword>
<protein>
    <submittedName>
        <fullName evidence="2">Uncharacterized protein</fullName>
    </submittedName>
</protein>
<dbReference type="Proteomes" id="UP000011201">
    <property type="component" value="Unassembled WGS sequence"/>
</dbReference>
<comment type="caution">
    <text evidence="2">The sequence shown here is derived from an EMBL/GenBank/DDBJ whole genome shotgun (WGS) entry which is preliminary data.</text>
</comment>
<keyword evidence="1" id="KW-1133">Transmembrane helix</keyword>
<keyword evidence="1" id="KW-0472">Membrane</keyword>
<dbReference type="EMBL" id="ALWB01000297">
    <property type="protein sequence ID" value="ELS30536.1"/>
    <property type="molecule type" value="Genomic_DNA"/>
</dbReference>
<feature type="transmembrane region" description="Helical" evidence="1">
    <location>
        <begin position="12"/>
        <end position="29"/>
    </location>
</feature>
<sequence length="48" mass="5582">TGLIVEDMALFAFNLYWSFYFAFFVSLFIHKRVRLPYLLAIATSSITS</sequence>
<name>L8MSU6_9CYAN</name>
<reference evidence="2 3" key="1">
    <citation type="journal article" date="2013" name="Proc. Natl. Acad. Sci. U.S.A.">
        <title>Improving the coverage of the cyanobacterial phylum using diversity-driven genome sequencing.</title>
        <authorList>
            <person name="Shih P.M."/>
            <person name="Wu D."/>
            <person name="Latifi A."/>
            <person name="Axen S.D."/>
            <person name="Fewer D.P."/>
            <person name="Talla E."/>
            <person name="Calteau A."/>
            <person name="Cai F."/>
            <person name="Tandeau de Marsac N."/>
            <person name="Rippka R."/>
            <person name="Herdman M."/>
            <person name="Sivonen K."/>
            <person name="Coursin T."/>
            <person name="Laurent T."/>
            <person name="Goodwin L."/>
            <person name="Nolan M."/>
            <person name="Davenport K.W."/>
            <person name="Han C.S."/>
            <person name="Rubin E.M."/>
            <person name="Eisen J.A."/>
            <person name="Woyke T."/>
            <person name="Gugger M."/>
            <person name="Kerfeld C.A."/>
        </authorList>
    </citation>
    <scope>NUCLEOTIDE SEQUENCE [LARGE SCALE GENOMIC DNA]</scope>
    <source>
        <strain evidence="2 3">PCC 7429</strain>
    </source>
</reference>
<organism evidence="2 3">
    <name type="scientific">Pseudanabaena biceps PCC 7429</name>
    <dbReference type="NCBI Taxonomy" id="927668"/>
    <lineage>
        <taxon>Bacteria</taxon>
        <taxon>Bacillati</taxon>
        <taxon>Cyanobacteriota</taxon>
        <taxon>Cyanophyceae</taxon>
        <taxon>Pseudanabaenales</taxon>
        <taxon>Pseudanabaenaceae</taxon>
        <taxon>Pseudanabaena</taxon>
    </lineage>
</organism>
<dbReference type="AlphaFoldDB" id="L8MSU6"/>
<feature type="non-terminal residue" evidence="2">
    <location>
        <position position="1"/>
    </location>
</feature>
<keyword evidence="1" id="KW-0812">Transmembrane</keyword>
<gene>
    <name evidence="2" type="ORF">Pse7429DRAFT_4399</name>
</gene>